<dbReference type="PANTHER" id="PTHR11552:SF147">
    <property type="entry name" value="CHOLINE DEHYDROGENASE, MITOCHONDRIAL"/>
    <property type="match status" value="1"/>
</dbReference>
<dbReference type="GO" id="GO:0008812">
    <property type="term" value="F:choline dehydrogenase activity"/>
    <property type="evidence" value="ECO:0007669"/>
    <property type="project" value="UniProtKB-EC"/>
</dbReference>
<dbReference type="EMBL" id="QYJN01000120">
    <property type="protein sequence ID" value="RIP29203.1"/>
    <property type="molecule type" value="Genomic_DNA"/>
</dbReference>
<evidence type="ECO:0000313" key="3">
    <source>
        <dbReference type="EMBL" id="RIP29203.1"/>
    </source>
</evidence>
<dbReference type="RefSeq" id="WP_259340725.1">
    <property type="nucleotide sequence ID" value="NZ_QYJN01000120.1"/>
</dbReference>
<name>A0A3A0VBU4_STAGA</name>
<accession>A0A3A0VBU4</accession>
<dbReference type="SUPFAM" id="SSF51905">
    <property type="entry name" value="FAD/NAD(P)-binding domain"/>
    <property type="match status" value="1"/>
</dbReference>
<evidence type="ECO:0000256" key="1">
    <source>
        <dbReference type="ARBA" id="ARBA00010790"/>
    </source>
</evidence>
<dbReference type="Pfam" id="PF05199">
    <property type="entry name" value="GMC_oxred_C"/>
    <property type="match status" value="1"/>
</dbReference>
<organism evidence="3 4">
    <name type="scientific">Staphylococcus gallinarum</name>
    <dbReference type="NCBI Taxonomy" id="1293"/>
    <lineage>
        <taxon>Bacteria</taxon>
        <taxon>Bacillati</taxon>
        <taxon>Bacillota</taxon>
        <taxon>Bacilli</taxon>
        <taxon>Bacillales</taxon>
        <taxon>Staphylococcaceae</taxon>
        <taxon>Staphylococcus</taxon>
    </lineage>
</organism>
<dbReference type="SUPFAM" id="SSF54373">
    <property type="entry name" value="FAD-linked reductases, C-terminal domain"/>
    <property type="match status" value="1"/>
</dbReference>
<keyword evidence="3" id="KW-0560">Oxidoreductase</keyword>
<evidence type="ECO:0000313" key="4">
    <source>
        <dbReference type="Proteomes" id="UP000265541"/>
    </source>
</evidence>
<dbReference type="PANTHER" id="PTHR11552">
    <property type="entry name" value="GLUCOSE-METHANOL-CHOLINE GMC OXIDOREDUCTASE"/>
    <property type="match status" value="1"/>
</dbReference>
<reference evidence="3 4" key="1">
    <citation type="journal article" date="2016" name="Front. Microbiol.">
        <title>Comprehensive Phylogenetic Analysis of Bovine Non-aureus Staphylococci Species Based on Whole-Genome Sequencing.</title>
        <authorList>
            <person name="Naushad S."/>
            <person name="Barkema H.W."/>
            <person name="Luby C."/>
            <person name="Condas L.A."/>
            <person name="Nobrega D.B."/>
            <person name="Carson D.A."/>
            <person name="De Buck J."/>
        </authorList>
    </citation>
    <scope>NUCLEOTIDE SEQUENCE [LARGE SCALE GENOMIC DNA]</scope>
    <source>
        <strain evidence="3 4">SNUC 4781</strain>
    </source>
</reference>
<dbReference type="Gene3D" id="3.50.50.60">
    <property type="entry name" value="FAD/NAD(P)-binding domain"/>
    <property type="match status" value="1"/>
</dbReference>
<feature type="domain" description="Glucose-methanol-choline oxidoreductase C-terminal" evidence="2">
    <location>
        <begin position="45"/>
        <end position="180"/>
    </location>
</feature>
<dbReference type="InterPro" id="IPR012132">
    <property type="entry name" value="GMC_OxRdtase"/>
</dbReference>
<sequence>FVRSNEDVDYPNLMFHFLPIAVRYDGTKAPAAHGYQVHVGPMYSNSRGHLKIKSKDPFVKPDFVFNYLSTEEDKREWVEAIKVARNILGQKALDPYNGGEISPGPEVQTDEEIIEWVKRDGETALHPSCSCRMGPASDEMSVVDPETFKVHGMENLRVVDASIMPRTTNGNIHSPVLMMAEKAADIIRGKKPLDPEYIDFYRHGVHDKDAGTIK</sequence>
<comment type="caution">
    <text evidence="3">The sequence shown here is derived from an EMBL/GenBank/DDBJ whole genome shotgun (WGS) entry which is preliminary data.</text>
</comment>
<proteinExistence type="inferred from homology"/>
<feature type="non-terminal residue" evidence="3">
    <location>
        <position position="1"/>
    </location>
</feature>
<protein>
    <submittedName>
        <fullName evidence="3">Choline dehydrogenase</fullName>
        <ecNumber evidence="3">1.1.99.1</ecNumber>
    </submittedName>
</protein>
<dbReference type="InterPro" id="IPR007867">
    <property type="entry name" value="GMC_OxRtase_C"/>
</dbReference>
<dbReference type="GO" id="GO:0019285">
    <property type="term" value="P:glycine betaine biosynthetic process from choline"/>
    <property type="evidence" value="ECO:0007669"/>
    <property type="project" value="TreeGrafter"/>
</dbReference>
<dbReference type="Proteomes" id="UP000265541">
    <property type="component" value="Unassembled WGS sequence"/>
</dbReference>
<dbReference type="GO" id="GO:0050660">
    <property type="term" value="F:flavin adenine dinucleotide binding"/>
    <property type="evidence" value="ECO:0007669"/>
    <property type="project" value="InterPro"/>
</dbReference>
<comment type="similarity">
    <text evidence="1">Belongs to the GMC oxidoreductase family.</text>
</comment>
<dbReference type="AlphaFoldDB" id="A0A3A0VBU4"/>
<gene>
    <name evidence="3" type="ORF">BUZ14_14210</name>
</gene>
<evidence type="ECO:0000259" key="2">
    <source>
        <dbReference type="Pfam" id="PF05199"/>
    </source>
</evidence>
<dbReference type="EC" id="1.1.99.1" evidence="3"/>
<dbReference type="Gene3D" id="3.30.560.10">
    <property type="entry name" value="Glucose Oxidase, domain 3"/>
    <property type="match status" value="1"/>
</dbReference>
<dbReference type="InterPro" id="IPR036188">
    <property type="entry name" value="FAD/NAD-bd_sf"/>
</dbReference>
<dbReference type="GO" id="GO:0016020">
    <property type="term" value="C:membrane"/>
    <property type="evidence" value="ECO:0007669"/>
    <property type="project" value="TreeGrafter"/>
</dbReference>